<evidence type="ECO:0000256" key="2">
    <source>
        <dbReference type="ARBA" id="ARBA00007783"/>
    </source>
</evidence>
<keyword evidence="3" id="KW-0813">Transport</keyword>
<keyword evidence="7" id="KW-0472">Membrane</keyword>
<keyword evidence="6" id="KW-1133">Transmembrane helix</keyword>
<evidence type="ECO:0000256" key="7">
    <source>
        <dbReference type="ARBA" id="ARBA00023136"/>
    </source>
</evidence>
<dbReference type="InterPro" id="IPR047817">
    <property type="entry name" value="ABC2_TM_bact-type"/>
</dbReference>
<name>A0A6S6QUX6_9FIRM</name>
<comment type="subcellular location">
    <subcellularLocation>
        <location evidence="1">Cell membrane</location>
        <topology evidence="1">Multi-pass membrane protein</topology>
    </subcellularLocation>
</comment>
<evidence type="ECO:0000256" key="6">
    <source>
        <dbReference type="ARBA" id="ARBA00022989"/>
    </source>
</evidence>
<evidence type="ECO:0000313" key="8">
    <source>
        <dbReference type="EMBL" id="BCJ94424.1"/>
    </source>
</evidence>
<sequence>MKFLASFIKAFKENMRDWKALLLVLLFSPFFVFLIWLFYGGEATTYKVGIANLDSGQKTQELIREIETLKMDEAKLFDVKYYNNAEELTKKLKDKTIDLGLVIPADYSTKLENQLHGEDIPTVDMYGSMGNVKYTIAALFITNSIYEQGMTVQEMEFPSYITETFVEKNTNMNEFDGYVPGLISLAVLMTIFTSSASIVRENDKRTLMRLKLSPLGSFNFLSGITVVQGIIAVVALTISYWTALGLGYQAAGSFATVLVVGILSSLSMVSVSLIIGSFLNTVFDVLTIGCFPFFVMMFFSGSMFPMTKINMIEIFGHPLGITDLIPLTHTASAFNKILNFGSGLSDVLFEIVMICILTVVYFGAGIMLYQKRKLSKA</sequence>
<keyword evidence="5" id="KW-0812">Transmembrane</keyword>
<proteinExistence type="inferred from homology"/>
<accession>A0A6S6QUX6</accession>
<evidence type="ECO:0000256" key="3">
    <source>
        <dbReference type="ARBA" id="ARBA00022448"/>
    </source>
</evidence>
<dbReference type="EMBL" id="AP023367">
    <property type="protein sequence ID" value="BCJ94424.1"/>
    <property type="molecule type" value="Genomic_DNA"/>
</dbReference>
<dbReference type="Pfam" id="PF12698">
    <property type="entry name" value="ABC2_membrane_3"/>
    <property type="match status" value="1"/>
</dbReference>
<dbReference type="AlphaFoldDB" id="A0A6S6QUX6"/>
<dbReference type="RefSeq" id="WP_184093339.1">
    <property type="nucleotide sequence ID" value="NZ_AP023367.1"/>
</dbReference>
<evidence type="ECO:0000256" key="5">
    <source>
        <dbReference type="ARBA" id="ARBA00022692"/>
    </source>
</evidence>
<comment type="similarity">
    <text evidence="2">Belongs to the ABC-2 integral membrane protein family.</text>
</comment>
<evidence type="ECO:0000256" key="1">
    <source>
        <dbReference type="ARBA" id="ARBA00004651"/>
    </source>
</evidence>
<evidence type="ECO:0000313" key="9">
    <source>
        <dbReference type="Proteomes" id="UP000515561"/>
    </source>
</evidence>
<dbReference type="Gene3D" id="3.40.1710.10">
    <property type="entry name" value="abc type-2 transporter like domain"/>
    <property type="match status" value="1"/>
</dbReference>
<dbReference type="PANTHER" id="PTHR30294">
    <property type="entry name" value="MEMBRANE COMPONENT OF ABC TRANSPORTER YHHJ-RELATED"/>
    <property type="match status" value="1"/>
</dbReference>
<evidence type="ECO:0000256" key="4">
    <source>
        <dbReference type="ARBA" id="ARBA00022475"/>
    </source>
</evidence>
<reference evidence="8 9" key="1">
    <citation type="journal article" date="2016" name="Int. J. Syst. Evol. Microbiol.">
        <title>Descriptions of Anaerotaenia torta gen. nov., sp. nov. and Anaerocolumna cellulosilytica gen. nov., sp. nov. isolated from a methanogenic reactor of cattle waste.</title>
        <authorList>
            <person name="Uek A."/>
            <person name="Ohtaki Y."/>
            <person name="Kaku N."/>
            <person name="Ueki K."/>
        </authorList>
    </citation>
    <scope>NUCLEOTIDE SEQUENCE [LARGE SCALE GENOMIC DNA]</scope>
    <source>
        <strain evidence="8 9">SN021</strain>
    </source>
</reference>
<dbReference type="KEGG" id="acel:acsn021_19930"/>
<dbReference type="GO" id="GO:0005886">
    <property type="term" value="C:plasma membrane"/>
    <property type="evidence" value="ECO:0007669"/>
    <property type="project" value="UniProtKB-SubCell"/>
</dbReference>
<dbReference type="PROSITE" id="PS51012">
    <property type="entry name" value="ABC_TM2"/>
    <property type="match status" value="1"/>
</dbReference>
<dbReference type="InterPro" id="IPR013525">
    <property type="entry name" value="ABC2_TM"/>
</dbReference>
<dbReference type="InterPro" id="IPR051449">
    <property type="entry name" value="ABC-2_transporter_component"/>
</dbReference>
<dbReference type="GO" id="GO:0140359">
    <property type="term" value="F:ABC-type transporter activity"/>
    <property type="evidence" value="ECO:0007669"/>
    <property type="project" value="InterPro"/>
</dbReference>
<keyword evidence="9" id="KW-1185">Reference proteome</keyword>
<organism evidence="8 9">
    <name type="scientific">Anaerocolumna cellulosilytica</name>
    <dbReference type="NCBI Taxonomy" id="433286"/>
    <lineage>
        <taxon>Bacteria</taxon>
        <taxon>Bacillati</taxon>
        <taxon>Bacillota</taxon>
        <taxon>Clostridia</taxon>
        <taxon>Lachnospirales</taxon>
        <taxon>Lachnospiraceae</taxon>
        <taxon>Anaerocolumna</taxon>
    </lineage>
</organism>
<dbReference type="PANTHER" id="PTHR30294:SF38">
    <property type="entry name" value="TRANSPORT PERMEASE PROTEIN"/>
    <property type="match status" value="1"/>
</dbReference>
<protein>
    <submittedName>
        <fullName evidence="8">Uncharacterized protein</fullName>
    </submittedName>
</protein>
<gene>
    <name evidence="8" type="ORF">acsn021_19930</name>
</gene>
<dbReference type="Proteomes" id="UP000515561">
    <property type="component" value="Chromosome"/>
</dbReference>
<keyword evidence="4" id="KW-1003">Cell membrane</keyword>